<dbReference type="GO" id="GO:0046872">
    <property type="term" value="F:metal ion binding"/>
    <property type="evidence" value="ECO:0007669"/>
    <property type="project" value="UniProtKB-KW"/>
</dbReference>
<dbReference type="PANTHER" id="PTHR47466:SF1">
    <property type="entry name" value="METALLOPROTEASE MEP1 (AFU_ORTHOLOGUE AFUA_1G07730)-RELATED"/>
    <property type="match status" value="1"/>
</dbReference>
<dbReference type="Gene3D" id="3.40.390.10">
    <property type="entry name" value="Collagenase (Catalytic Domain)"/>
    <property type="match status" value="1"/>
</dbReference>
<organism evidence="11 12">
    <name type="scientific">Edaphochlamys debaryana</name>
    <dbReference type="NCBI Taxonomy" id="47281"/>
    <lineage>
        <taxon>Eukaryota</taxon>
        <taxon>Viridiplantae</taxon>
        <taxon>Chlorophyta</taxon>
        <taxon>core chlorophytes</taxon>
        <taxon>Chlorophyceae</taxon>
        <taxon>CS clade</taxon>
        <taxon>Chlamydomonadales</taxon>
        <taxon>Chlamydomonadales incertae sedis</taxon>
        <taxon>Edaphochlamys</taxon>
    </lineage>
</organism>
<evidence type="ECO:0000256" key="7">
    <source>
        <dbReference type="ARBA" id="ARBA00023049"/>
    </source>
</evidence>
<protein>
    <recommendedName>
        <fullName evidence="10">Peptidase M43 pregnancy-associated plasma-A domain-containing protein</fullName>
    </recommendedName>
</protein>
<evidence type="ECO:0000313" key="12">
    <source>
        <dbReference type="Proteomes" id="UP000612055"/>
    </source>
</evidence>
<dbReference type="AlphaFoldDB" id="A0A835Y3M6"/>
<reference evidence="11" key="1">
    <citation type="journal article" date="2020" name="bioRxiv">
        <title>Comparative genomics of Chlamydomonas.</title>
        <authorList>
            <person name="Craig R.J."/>
            <person name="Hasan A.R."/>
            <person name="Ness R.W."/>
            <person name="Keightley P.D."/>
        </authorList>
    </citation>
    <scope>NUCLEOTIDE SEQUENCE</scope>
    <source>
        <strain evidence="11">CCAP 11/70</strain>
    </source>
</reference>
<keyword evidence="3" id="KW-0479">Metal-binding</keyword>
<gene>
    <name evidence="11" type="ORF">HYH03_007374</name>
</gene>
<evidence type="ECO:0000256" key="3">
    <source>
        <dbReference type="ARBA" id="ARBA00022723"/>
    </source>
</evidence>
<evidence type="ECO:0000256" key="9">
    <source>
        <dbReference type="SAM" id="MobiDB-lite"/>
    </source>
</evidence>
<evidence type="ECO:0000256" key="2">
    <source>
        <dbReference type="ARBA" id="ARBA00022670"/>
    </source>
</evidence>
<dbReference type="OrthoDB" id="526647at2759"/>
<feature type="region of interest" description="Disordered" evidence="9">
    <location>
        <begin position="176"/>
        <end position="197"/>
    </location>
</feature>
<evidence type="ECO:0000256" key="1">
    <source>
        <dbReference type="ARBA" id="ARBA00008721"/>
    </source>
</evidence>
<keyword evidence="6" id="KW-0862">Zinc</keyword>
<dbReference type="GO" id="GO:0006508">
    <property type="term" value="P:proteolysis"/>
    <property type="evidence" value="ECO:0007669"/>
    <property type="project" value="UniProtKB-KW"/>
</dbReference>
<proteinExistence type="inferred from homology"/>
<keyword evidence="2" id="KW-0645">Protease</keyword>
<comment type="similarity">
    <text evidence="1">Belongs to the peptidase M43B family.</text>
</comment>
<dbReference type="PANTHER" id="PTHR47466">
    <property type="match status" value="1"/>
</dbReference>
<keyword evidence="7" id="KW-0482">Metalloprotease</keyword>
<dbReference type="InterPro" id="IPR024079">
    <property type="entry name" value="MetalloPept_cat_dom_sf"/>
</dbReference>
<keyword evidence="12" id="KW-1185">Reference proteome</keyword>
<evidence type="ECO:0000259" key="10">
    <source>
        <dbReference type="Pfam" id="PF05572"/>
    </source>
</evidence>
<dbReference type="GO" id="GO:0008237">
    <property type="term" value="F:metallopeptidase activity"/>
    <property type="evidence" value="ECO:0007669"/>
    <property type="project" value="UniProtKB-KW"/>
</dbReference>
<feature type="domain" description="Peptidase M43 pregnancy-associated plasma-A" evidence="10">
    <location>
        <begin position="415"/>
        <end position="456"/>
    </location>
</feature>
<dbReference type="SUPFAM" id="SSF55486">
    <property type="entry name" value="Metalloproteases ('zincins'), catalytic domain"/>
    <property type="match status" value="2"/>
</dbReference>
<accession>A0A835Y3M6</accession>
<evidence type="ECO:0000313" key="11">
    <source>
        <dbReference type="EMBL" id="KAG2494609.1"/>
    </source>
</evidence>
<evidence type="ECO:0000256" key="4">
    <source>
        <dbReference type="ARBA" id="ARBA00022729"/>
    </source>
</evidence>
<sequence>MTDETARTHYGQLSVIGSGFHVLAEVVSALAGTNSTPHYYNSRILTLFVMTEFNDNQDVLARIYNVAQRLQTSPTFMAQLSDLASSFGSIFQWLRANLSRLTARRMLQEGAAGSPAAAQMMRAFIKAGLQAPELAPVSASLTPTYNDIDALVDLVVDMYASVSALLGRTERLQALDRGAHPPHPPGGDRPPERTTATIPGLDANVSVTLDPYVPSLEVLLAGAAGDWDAAYVPPRASGSRRSLADVQLPGGFVPSDPSQTPMVLLPTVWHILQYKTRDGYGPNGVADACSFQVPRLVKIANTFLLPSRFQIYIAECRNTPGYQYLVKNSKADYARCTSTGDFGGTCAGAILPDAMRDFPRAVNVFVSGEEPDASPPGFGPIPADPNDPFYGYIFLTYANLSPEMYNRLEAFEGGAFTFVHELGHYLGLDHTFDDNGYDPECEDIDQVADTPAARTSPMWQPWGKLASQACVSAWQAGGASYASYAAKGASRVGPQGDQVKAWDTCPGGGPEDYANYMTYSHAACFMTMGHFTSGQIAFMHKVTNEVNPDFYAWGQYWAKNPPAAARGYTSLAPAPPDAAPPAKCASTTANGCSCAASWTNEKGTAFSDCANVQGVGWMCAVDKNDADCVAKRGGWWDYCTRNPDTACASGGSRNAGAATPTPAPAPAGWVPTPCGPGAPTASGLKCSNETWRLKAGSPDFLGCASVDQLPLGPICALPKGTTRADGKGWDYCQDSCKDAKKAAATYPKALCAASAARVTESTCSCKDSWVIDFTSPTKASYTGLSGCTAFQETNGAGTCQVTCTGNRRVNNKYIACTC</sequence>
<name>A0A835Y3M6_9CHLO</name>
<dbReference type="Proteomes" id="UP000612055">
    <property type="component" value="Unassembled WGS sequence"/>
</dbReference>
<dbReference type="EMBL" id="JAEHOE010000030">
    <property type="protein sequence ID" value="KAG2494609.1"/>
    <property type="molecule type" value="Genomic_DNA"/>
</dbReference>
<keyword evidence="8" id="KW-1015">Disulfide bond</keyword>
<comment type="caution">
    <text evidence="11">The sequence shown here is derived from an EMBL/GenBank/DDBJ whole genome shotgun (WGS) entry which is preliminary data.</text>
</comment>
<evidence type="ECO:0000256" key="8">
    <source>
        <dbReference type="ARBA" id="ARBA00023157"/>
    </source>
</evidence>
<dbReference type="InterPro" id="IPR008754">
    <property type="entry name" value="Peptidase_M43"/>
</dbReference>
<keyword evidence="4" id="KW-0732">Signal</keyword>
<dbReference type="Pfam" id="PF05572">
    <property type="entry name" value="Peptidase_M43"/>
    <property type="match status" value="1"/>
</dbReference>
<keyword evidence="5" id="KW-0378">Hydrolase</keyword>
<evidence type="ECO:0000256" key="6">
    <source>
        <dbReference type="ARBA" id="ARBA00022833"/>
    </source>
</evidence>
<evidence type="ECO:0000256" key="5">
    <source>
        <dbReference type="ARBA" id="ARBA00022801"/>
    </source>
</evidence>